<reference evidence="1" key="1">
    <citation type="submission" date="2022-04" db="EMBL/GenBank/DDBJ databases">
        <title>Carnegiea gigantea Genome sequencing and assembly v2.</title>
        <authorList>
            <person name="Copetti D."/>
            <person name="Sanderson M.J."/>
            <person name="Burquez A."/>
            <person name="Wojciechowski M.F."/>
        </authorList>
    </citation>
    <scope>NUCLEOTIDE SEQUENCE</scope>
    <source>
        <strain evidence="1">SGP5-SGP5p</strain>
        <tissue evidence="1">Aerial part</tissue>
    </source>
</reference>
<accession>A0A9Q1JZT9</accession>
<proteinExistence type="predicted"/>
<comment type="caution">
    <text evidence="1">The sequence shown here is derived from an EMBL/GenBank/DDBJ whole genome shotgun (WGS) entry which is preliminary data.</text>
</comment>
<evidence type="ECO:0000313" key="1">
    <source>
        <dbReference type="EMBL" id="KAJ8434149.1"/>
    </source>
</evidence>
<sequence length="312" mass="34855">MWLLEKYDSCGSFRNLSNPRILEFTKEDVHATFGLSMGPKKVVEGKTCDSCEKYNAPLDSWRSRWGISPGGPKIGKMHDGILDRGDHGDEFKRDFVVHVISTCIEGNENGDAYFKILKPLGNVADIINFDRWTKAEVQKRVHNEEQMGGMFGRGSIRGTFDYDKAVQAVKAYLQQYFQDLECERMQKDDARVSLEVIHKHGKLHLSNVINKLITIPVEGSSVLILGVGMCADHGNIGGLGQDKDVDHTQEIGHFDDFADAAAHYHEPESCDRIQVDHPSHTKGKIVGMTNHTNKSGDNKIVLCVSISIFVQV</sequence>
<dbReference type="AlphaFoldDB" id="A0A9Q1JZT9"/>
<protein>
    <submittedName>
        <fullName evidence="1">Uncharacterized protein</fullName>
    </submittedName>
</protein>
<keyword evidence="2" id="KW-1185">Reference proteome</keyword>
<organism evidence="1 2">
    <name type="scientific">Carnegiea gigantea</name>
    <dbReference type="NCBI Taxonomy" id="171969"/>
    <lineage>
        <taxon>Eukaryota</taxon>
        <taxon>Viridiplantae</taxon>
        <taxon>Streptophyta</taxon>
        <taxon>Embryophyta</taxon>
        <taxon>Tracheophyta</taxon>
        <taxon>Spermatophyta</taxon>
        <taxon>Magnoliopsida</taxon>
        <taxon>eudicotyledons</taxon>
        <taxon>Gunneridae</taxon>
        <taxon>Pentapetalae</taxon>
        <taxon>Caryophyllales</taxon>
        <taxon>Cactineae</taxon>
        <taxon>Cactaceae</taxon>
        <taxon>Cactoideae</taxon>
        <taxon>Echinocereeae</taxon>
        <taxon>Carnegiea</taxon>
    </lineage>
</organism>
<gene>
    <name evidence="1" type="ORF">Cgig2_000869</name>
</gene>
<dbReference type="Proteomes" id="UP001153076">
    <property type="component" value="Unassembled WGS sequence"/>
</dbReference>
<dbReference type="EMBL" id="JAKOGI010000497">
    <property type="protein sequence ID" value="KAJ8434149.1"/>
    <property type="molecule type" value="Genomic_DNA"/>
</dbReference>
<name>A0A9Q1JZT9_9CARY</name>
<evidence type="ECO:0000313" key="2">
    <source>
        <dbReference type="Proteomes" id="UP001153076"/>
    </source>
</evidence>
<dbReference type="OrthoDB" id="665719at2759"/>